<accession>A0A6A2XUI9</accession>
<protein>
    <submittedName>
        <fullName evidence="7">Dynamin-related protein 4C</fullName>
    </submittedName>
</protein>
<evidence type="ECO:0000313" key="7">
    <source>
        <dbReference type="EMBL" id="KAE8679313.1"/>
    </source>
</evidence>
<dbReference type="AlphaFoldDB" id="A0A6A2XUI9"/>
<proteinExistence type="predicted"/>
<dbReference type="SMART" id="SM00302">
    <property type="entry name" value="GED"/>
    <property type="match status" value="1"/>
</dbReference>
<dbReference type="GO" id="GO:0005874">
    <property type="term" value="C:microtubule"/>
    <property type="evidence" value="ECO:0007669"/>
    <property type="project" value="TreeGrafter"/>
</dbReference>
<dbReference type="InterPro" id="IPR045063">
    <property type="entry name" value="Dynamin_N"/>
</dbReference>
<feature type="region of interest" description="Disordered" evidence="4">
    <location>
        <begin position="1"/>
        <end position="25"/>
    </location>
</feature>
<feature type="domain" description="GED" evidence="5">
    <location>
        <begin position="590"/>
        <end position="682"/>
    </location>
</feature>
<dbReference type="Gene3D" id="3.40.50.300">
    <property type="entry name" value="P-loop containing nucleotide triphosphate hydrolases"/>
    <property type="match status" value="1"/>
</dbReference>
<dbReference type="PANTHER" id="PTHR11566:SF173">
    <property type="entry name" value="DYNAMIN-RELATED PROTEIN 4C"/>
    <property type="match status" value="1"/>
</dbReference>
<dbReference type="GO" id="GO:0005525">
    <property type="term" value="F:GTP binding"/>
    <property type="evidence" value="ECO:0007669"/>
    <property type="project" value="UniProtKB-KW"/>
</dbReference>
<reference evidence="7" key="1">
    <citation type="submission" date="2019-09" db="EMBL/GenBank/DDBJ databases">
        <title>Draft genome information of white flower Hibiscus syriacus.</title>
        <authorList>
            <person name="Kim Y.-M."/>
        </authorList>
    </citation>
    <scope>NUCLEOTIDE SEQUENCE [LARGE SCALE GENOMIC DNA]</scope>
    <source>
        <strain evidence="7">YM2019G1</strain>
    </source>
</reference>
<dbReference type="InterPro" id="IPR020850">
    <property type="entry name" value="GED_dom"/>
</dbReference>
<dbReference type="SUPFAM" id="SSF52540">
    <property type="entry name" value="P-loop containing nucleoside triphosphate hydrolases"/>
    <property type="match status" value="1"/>
</dbReference>
<dbReference type="Pfam" id="PF01031">
    <property type="entry name" value="Dynamin_M"/>
    <property type="match status" value="1"/>
</dbReference>
<keyword evidence="3" id="KW-0505">Motor protein</keyword>
<dbReference type="OrthoDB" id="968279at2759"/>
<dbReference type="Proteomes" id="UP000436088">
    <property type="component" value="Unassembled WGS sequence"/>
</dbReference>
<keyword evidence="1" id="KW-0547">Nucleotide-binding</keyword>
<dbReference type="Pfam" id="PF02212">
    <property type="entry name" value="GED"/>
    <property type="match status" value="1"/>
</dbReference>
<dbReference type="InterPro" id="IPR000375">
    <property type="entry name" value="Dynamin_stalk"/>
</dbReference>
<sequence length="686" mass="77076">MSSHDEADSGNIGVFNDYEDSQPATPTMELPRVMAAKAQAQAPIISSYNDEIRPMLDVIDRLRLLMVMTEGIQLPTIVVVGDQSSGKSSVLESLAGVNLPRSQGICTRVPLIIRLQNHACPRPEVYLEYNGKIFPSEESQIATAINIATDEVAGRGKNICNTPVTLVVKKDGVPDLTMVDLPGITRVPVHGQPENIHEQIRDIIMQYITPKESIILNVLSATVDFSTCESIRLSQQVDKTGERTLAVVTKADKAPEGLLDKVTADDVSIGLGYVCVRNRVGDESQEEARKEEARLFETNTHLSSIDKSMVGVPVLAQKLVHIQANIIAKCLPEIVKNIGAKLAANVSELEKMPKAFSSIAEATQALMRIIGAAKESIKKLLWRGEFDEYPDDNTKHGTARFIQMINKFSDDLHNCEESNLAKDFLAEEIKVLEDVRGIKLPNFLPCEAFLRILQRKIERILHLPIEFSENAWDYIDDVVMSVFTRHSEMYYLLKVPAKRAAHKLVQNMREQSINRVKEIVEMEKLTGYTCNPDYMAEWTKLMSQQDCFISRVNTGPNMLQPPSLLVLQGIGEIAIEHLRQHKNGLLLQQAFDLKMRMCAYWKIFKVRLVDSMALHLQYSVHNLVNNDMEEIVKDLMGADGYGIERMTMESPVMAAKRAKLKRSIELLKESKDSVDKIMDRIAVYDY</sequence>
<evidence type="ECO:0000313" key="8">
    <source>
        <dbReference type="Proteomes" id="UP000436088"/>
    </source>
</evidence>
<dbReference type="PRINTS" id="PR00195">
    <property type="entry name" value="DYNAMIN"/>
</dbReference>
<gene>
    <name evidence="7" type="ORF">F3Y22_tig00111402pilonHSYRG01193</name>
</gene>
<evidence type="ECO:0000259" key="6">
    <source>
        <dbReference type="PROSITE" id="PS51718"/>
    </source>
</evidence>
<dbReference type="InterPro" id="IPR030381">
    <property type="entry name" value="G_DYNAMIN_dom"/>
</dbReference>
<evidence type="ECO:0000259" key="5">
    <source>
        <dbReference type="PROSITE" id="PS51388"/>
    </source>
</evidence>
<dbReference type="Gene3D" id="1.20.120.1240">
    <property type="entry name" value="Dynamin, middle domain"/>
    <property type="match status" value="1"/>
</dbReference>
<dbReference type="EMBL" id="VEPZ02001331">
    <property type="protein sequence ID" value="KAE8679313.1"/>
    <property type="molecule type" value="Genomic_DNA"/>
</dbReference>
<dbReference type="Pfam" id="PF00350">
    <property type="entry name" value="Dynamin_N"/>
    <property type="match status" value="1"/>
</dbReference>
<keyword evidence="8" id="KW-1185">Reference proteome</keyword>
<evidence type="ECO:0000256" key="2">
    <source>
        <dbReference type="ARBA" id="ARBA00023134"/>
    </source>
</evidence>
<dbReference type="CDD" id="cd08771">
    <property type="entry name" value="DLP_1"/>
    <property type="match status" value="1"/>
</dbReference>
<dbReference type="PANTHER" id="PTHR11566">
    <property type="entry name" value="DYNAMIN"/>
    <property type="match status" value="1"/>
</dbReference>
<dbReference type="GO" id="GO:0005737">
    <property type="term" value="C:cytoplasm"/>
    <property type="evidence" value="ECO:0007669"/>
    <property type="project" value="TreeGrafter"/>
</dbReference>
<dbReference type="SMART" id="SM00053">
    <property type="entry name" value="DYNc"/>
    <property type="match status" value="1"/>
</dbReference>
<dbReference type="InterPro" id="IPR003130">
    <property type="entry name" value="GED"/>
</dbReference>
<evidence type="ECO:0000256" key="3">
    <source>
        <dbReference type="ARBA" id="ARBA00023175"/>
    </source>
</evidence>
<feature type="domain" description="Dynamin-type G" evidence="6">
    <location>
        <begin position="71"/>
        <end position="332"/>
    </location>
</feature>
<name>A0A6A2XUI9_HIBSY</name>
<organism evidence="7 8">
    <name type="scientific">Hibiscus syriacus</name>
    <name type="common">Rose of Sharon</name>
    <dbReference type="NCBI Taxonomy" id="106335"/>
    <lineage>
        <taxon>Eukaryota</taxon>
        <taxon>Viridiplantae</taxon>
        <taxon>Streptophyta</taxon>
        <taxon>Embryophyta</taxon>
        <taxon>Tracheophyta</taxon>
        <taxon>Spermatophyta</taxon>
        <taxon>Magnoliopsida</taxon>
        <taxon>eudicotyledons</taxon>
        <taxon>Gunneridae</taxon>
        <taxon>Pentapetalae</taxon>
        <taxon>rosids</taxon>
        <taxon>malvids</taxon>
        <taxon>Malvales</taxon>
        <taxon>Malvaceae</taxon>
        <taxon>Malvoideae</taxon>
        <taxon>Hibiscus</taxon>
    </lineage>
</organism>
<dbReference type="FunFam" id="3.40.50.300:FF:001237">
    <property type="entry name" value="Dynamin-related protein 4C"/>
    <property type="match status" value="1"/>
</dbReference>
<dbReference type="GO" id="GO:0003924">
    <property type="term" value="F:GTPase activity"/>
    <property type="evidence" value="ECO:0007669"/>
    <property type="project" value="InterPro"/>
</dbReference>
<evidence type="ECO:0000256" key="1">
    <source>
        <dbReference type="ARBA" id="ARBA00022741"/>
    </source>
</evidence>
<comment type="caution">
    <text evidence="7">The sequence shown here is derived from an EMBL/GenBank/DDBJ whole genome shotgun (WGS) entry which is preliminary data.</text>
</comment>
<dbReference type="GO" id="GO:0008017">
    <property type="term" value="F:microtubule binding"/>
    <property type="evidence" value="ECO:0007669"/>
    <property type="project" value="TreeGrafter"/>
</dbReference>
<dbReference type="InterPro" id="IPR001401">
    <property type="entry name" value="Dynamin_GTPase"/>
</dbReference>
<dbReference type="InterPro" id="IPR022812">
    <property type="entry name" value="Dynamin"/>
</dbReference>
<dbReference type="PROSITE" id="PS51718">
    <property type="entry name" value="G_DYNAMIN_2"/>
    <property type="match status" value="1"/>
</dbReference>
<keyword evidence="2" id="KW-0342">GTP-binding</keyword>
<dbReference type="InterPro" id="IPR027417">
    <property type="entry name" value="P-loop_NTPase"/>
</dbReference>
<evidence type="ECO:0000256" key="4">
    <source>
        <dbReference type="SAM" id="MobiDB-lite"/>
    </source>
</evidence>
<dbReference type="GO" id="GO:0016020">
    <property type="term" value="C:membrane"/>
    <property type="evidence" value="ECO:0007669"/>
    <property type="project" value="TreeGrafter"/>
</dbReference>
<dbReference type="PROSITE" id="PS51388">
    <property type="entry name" value="GED"/>
    <property type="match status" value="1"/>
</dbReference>